<evidence type="ECO:0000313" key="6">
    <source>
        <dbReference type="Proteomes" id="UP000627292"/>
    </source>
</evidence>
<feature type="coiled-coil region" evidence="3">
    <location>
        <begin position="68"/>
        <end position="103"/>
    </location>
</feature>
<keyword evidence="2 4" id="KW-0732">Signal</keyword>
<evidence type="ECO:0000256" key="2">
    <source>
        <dbReference type="ARBA" id="ARBA00022729"/>
    </source>
</evidence>
<evidence type="ECO:0000313" key="5">
    <source>
        <dbReference type="EMBL" id="GGH81323.1"/>
    </source>
</evidence>
<feature type="signal peptide" evidence="4">
    <location>
        <begin position="1"/>
        <end position="21"/>
    </location>
</feature>
<dbReference type="PANTHER" id="PTHR35089:SF1">
    <property type="entry name" value="CHAPERONE PROTEIN SKP"/>
    <property type="match status" value="1"/>
</dbReference>
<evidence type="ECO:0000256" key="1">
    <source>
        <dbReference type="ARBA" id="ARBA00009091"/>
    </source>
</evidence>
<dbReference type="Proteomes" id="UP000627292">
    <property type="component" value="Unassembled WGS sequence"/>
</dbReference>
<evidence type="ECO:0008006" key="7">
    <source>
        <dbReference type="Google" id="ProtNLM"/>
    </source>
</evidence>
<name>A0A917J3Y9_9BACT</name>
<dbReference type="EMBL" id="BMIB01000006">
    <property type="protein sequence ID" value="GGH81323.1"/>
    <property type="molecule type" value="Genomic_DNA"/>
</dbReference>
<dbReference type="SMART" id="SM00935">
    <property type="entry name" value="OmpH"/>
    <property type="match status" value="1"/>
</dbReference>
<sequence>MKLKLFLLACGLCLFAGMLNAQRYAIIDTKYILGKIPEYKTAEIRLQQTSETWQKEIDAKQTVLDKMYKDYEAEKVMLSNELQKKREDELFNKEKEIRDLQKKRFGYEGDLFKERQKLIKPLQDKVYNAVQKLAVARSYDFILDKSEGITVIFADPKLDKSDDILADLGIKN</sequence>
<keyword evidence="6" id="KW-1185">Reference proteome</keyword>
<dbReference type="RefSeq" id="WP_188958428.1">
    <property type="nucleotide sequence ID" value="NZ_BMIB01000006.1"/>
</dbReference>
<reference evidence="5" key="1">
    <citation type="journal article" date="2014" name="Int. J. Syst. Evol. Microbiol.">
        <title>Complete genome sequence of Corynebacterium casei LMG S-19264T (=DSM 44701T), isolated from a smear-ripened cheese.</title>
        <authorList>
            <consortium name="US DOE Joint Genome Institute (JGI-PGF)"/>
            <person name="Walter F."/>
            <person name="Albersmeier A."/>
            <person name="Kalinowski J."/>
            <person name="Ruckert C."/>
        </authorList>
    </citation>
    <scope>NUCLEOTIDE SEQUENCE</scope>
    <source>
        <strain evidence="5">CGMCC 1.15290</strain>
    </source>
</reference>
<protein>
    <recommendedName>
        <fullName evidence="7">Periplasmic chaperone for outer membrane proteins Skp</fullName>
    </recommendedName>
</protein>
<dbReference type="GO" id="GO:0051082">
    <property type="term" value="F:unfolded protein binding"/>
    <property type="evidence" value="ECO:0007669"/>
    <property type="project" value="InterPro"/>
</dbReference>
<comment type="caution">
    <text evidence="5">The sequence shown here is derived from an EMBL/GenBank/DDBJ whole genome shotgun (WGS) entry which is preliminary data.</text>
</comment>
<evidence type="ECO:0000256" key="3">
    <source>
        <dbReference type="SAM" id="Coils"/>
    </source>
</evidence>
<accession>A0A917J3Y9</accession>
<dbReference type="AlphaFoldDB" id="A0A917J3Y9"/>
<keyword evidence="3" id="KW-0175">Coiled coil</keyword>
<dbReference type="InterPro" id="IPR024930">
    <property type="entry name" value="Skp_dom_sf"/>
</dbReference>
<dbReference type="PANTHER" id="PTHR35089">
    <property type="entry name" value="CHAPERONE PROTEIN SKP"/>
    <property type="match status" value="1"/>
</dbReference>
<dbReference type="GO" id="GO:0005829">
    <property type="term" value="C:cytosol"/>
    <property type="evidence" value="ECO:0007669"/>
    <property type="project" value="TreeGrafter"/>
</dbReference>
<dbReference type="Gene3D" id="3.30.910.20">
    <property type="entry name" value="Skp domain"/>
    <property type="match status" value="1"/>
</dbReference>
<dbReference type="InterPro" id="IPR005632">
    <property type="entry name" value="Chaperone_Skp"/>
</dbReference>
<organism evidence="5 6">
    <name type="scientific">Filimonas zeae</name>
    <dbReference type="NCBI Taxonomy" id="1737353"/>
    <lineage>
        <taxon>Bacteria</taxon>
        <taxon>Pseudomonadati</taxon>
        <taxon>Bacteroidota</taxon>
        <taxon>Chitinophagia</taxon>
        <taxon>Chitinophagales</taxon>
        <taxon>Chitinophagaceae</taxon>
        <taxon>Filimonas</taxon>
    </lineage>
</organism>
<dbReference type="SUPFAM" id="SSF111384">
    <property type="entry name" value="OmpH-like"/>
    <property type="match status" value="1"/>
</dbReference>
<evidence type="ECO:0000256" key="4">
    <source>
        <dbReference type="SAM" id="SignalP"/>
    </source>
</evidence>
<proteinExistence type="inferred from homology"/>
<feature type="chain" id="PRO_5037931883" description="Periplasmic chaperone for outer membrane proteins Skp" evidence="4">
    <location>
        <begin position="22"/>
        <end position="172"/>
    </location>
</feature>
<dbReference type="Pfam" id="PF03938">
    <property type="entry name" value="OmpH"/>
    <property type="match status" value="1"/>
</dbReference>
<reference evidence="5" key="2">
    <citation type="submission" date="2020-09" db="EMBL/GenBank/DDBJ databases">
        <authorList>
            <person name="Sun Q."/>
            <person name="Zhou Y."/>
        </authorList>
    </citation>
    <scope>NUCLEOTIDE SEQUENCE</scope>
    <source>
        <strain evidence="5">CGMCC 1.15290</strain>
    </source>
</reference>
<gene>
    <name evidence="5" type="ORF">GCM10011379_53540</name>
</gene>
<comment type="similarity">
    <text evidence="1">Belongs to the Skp family.</text>
</comment>
<dbReference type="GO" id="GO:0050821">
    <property type="term" value="P:protein stabilization"/>
    <property type="evidence" value="ECO:0007669"/>
    <property type="project" value="TreeGrafter"/>
</dbReference>